<sequence>MYRIKRTNEYSKYTVDSDSDDDYIEDKQSLKSYPQSRRAMTVVTTRSAHQQRHNRIIKRYVAPRKKELGGDRIMYPSNRCIRSLNLKTESEAILSSVYYRDNEHSKVKVIRSEPINKRINEACYSSRKKKPANLTYLFRPLRLITRVNSGSGSVAESSTAYSDSIHTKVRTKRFERRIENQTVAKVVGRPDQILQHKIECIPRQKQVSDCQKQGSNLTHQTQQVIKNNSGVNFIRPYSELYELNDDVENKGASADKPKSWNRINQKKSFENYSFSSSSESSESVESDGNTTDSSANQHSVMNKTTSARSNPTICLHVDYSKVLKSREKKDEEPDNIEVKIYYDEDFESIYPKLRKKKSVSC</sequence>
<evidence type="ECO:0000256" key="1">
    <source>
        <dbReference type="SAM" id="MobiDB-lite"/>
    </source>
</evidence>
<organism evidence="2 3">
    <name type="scientific">Mytilus edulis</name>
    <name type="common">Blue mussel</name>
    <dbReference type="NCBI Taxonomy" id="6550"/>
    <lineage>
        <taxon>Eukaryota</taxon>
        <taxon>Metazoa</taxon>
        <taxon>Spiralia</taxon>
        <taxon>Lophotrochozoa</taxon>
        <taxon>Mollusca</taxon>
        <taxon>Bivalvia</taxon>
        <taxon>Autobranchia</taxon>
        <taxon>Pteriomorphia</taxon>
        <taxon>Mytilida</taxon>
        <taxon>Mytiloidea</taxon>
        <taxon>Mytilidae</taxon>
        <taxon>Mytilinae</taxon>
        <taxon>Mytilus</taxon>
    </lineage>
</organism>
<feature type="compositionally biased region" description="Polar residues" evidence="1">
    <location>
        <begin position="287"/>
        <end position="307"/>
    </location>
</feature>
<evidence type="ECO:0000313" key="2">
    <source>
        <dbReference type="EMBL" id="CAG2242401.1"/>
    </source>
</evidence>
<feature type="region of interest" description="Disordered" evidence="1">
    <location>
        <begin position="272"/>
        <end position="307"/>
    </location>
</feature>
<reference evidence="2" key="1">
    <citation type="submission" date="2021-03" db="EMBL/GenBank/DDBJ databases">
        <authorList>
            <person name="Bekaert M."/>
        </authorList>
    </citation>
    <scope>NUCLEOTIDE SEQUENCE</scope>
</reference>
<protein>
    <submittedName>
        <fullName evidence="2">Uncharacterized protein</fullName>
    </submittedName>
</protein>
<gene>
    <name evidence="2" type="ORF">MEDL_54579</name>
</gene>
<name>A0A8S3UI52_MYTED</name>
<comment type="caution">
    <text evidence="2">The sequence shown here is derived from an EMBL/GenBank/DDBJ whole genome shotgun (WGS) entry which is preliminary data.</text>
</comment>
<keyword evidence="3" id="KW-1185">Reference proteome</keyword>
<dbReference type="EMBL" id="CAJPWZ010002663">
    <property type="protein sequence ID" value="CAG2242401.1"/>
    <property type="molecule type" value="Genomic_DNA"/>
</dbReference>
<feature type="compositionally biased region" description="Low complexity" evidence="1">
    <location>
        <begin position="272"/>
        <end position="283"/>
    </location>
</feature>
<proteinExistence type="predicted"/>
<evidence type="ECO:0000313" key="3">
    <source>
        <dbReference type="Proteomes" id="UP000683360"/>
    </source>
</evidence>
<accession>A0A8S3UI52</accession>
<dbReference type="AlphaFoldDB" id="A0A8S3UI52"/>
<dbReference type="Proteomes" id="UP000683360">
    <property type="component" value="Unassembled WGS sequence"/>
</dbReference>